<evidence type="ECO:0000313" key="1">
    <source>
        <dbReference type="EMBL" id="VTU07648.1"/>
    </source>
</evidence>
<keyword evidence="2" id="KW-1185">Reference proteome</keyword>
<protein>
    <submittedName>
        <fullName evidence="1">Uncharacterized protein</fullName>
    </submittedName>
</protein>
<proteinExistence type="predicted"/>
<dbReference type="Proteomes" id="UP000308167">
    <property type="component" value="Unassembled WGS sequence"/>
</dbReference>
<reference evidence="1 2" key="1">
    <citation type="submission" date="2019-05" db="EMBL/GenBank/DDBJ databases">
        <authorList>
            <consortium name="Pathogen Informatics"/>
        </authorList>
    </citation>
    <scope>NUCLEOTIDE SEQUENCE [LARGE SCALE GENOMIC DNA]</scope>
    <source>
        <strain evidence="1 2">NM319</strain>
    </source>
</reference>
<sequence>MIFIAFQVANYQGEASRYITDFAEKAGITNQAATQLILQQAAGLERLQVELANQRMRKYELKKDGLSETAIQTNFDDIIQQMNQLVETYQNG</sequence>
<organism evidence="1 2">
    <name type="scientific">Actinobacillus porcinus</name>
    <dbReference type="NCBI Taxonomy" id="51048"/>
    <lineage>
        <taxon>Bacteria</taxon>
        <taxon>Pseudomonadati</taxon>
        <taxon>Pseudomonadota</taxon>
        <taxon>Gammaproteobacteria</taxon>
        <taxon>Pasteurellales</taxon>
        <taxon>Pasteurellaceae</taxon>
        <taxon>Actinobacillus</taxon>
    </lineage>
</organism>
<name>A0ABY6TKP7_9PAST</name>
<gene>
    <name evidence="1" type="ORF">SAMEA1410922_01027</name>
</gene>
<accession>A0ABY6TKP7</accession>
<evidence type="ECO:0000313" key="2">
    <source>
        <dbReference type="Proteomes" id="UP000308167"/>
    </source>
</evidence>
<dbReference type="EMBL" id="CABFKI010000005">
    <property type="protein sequence ID" value="VTU07648.1"/>
    <property type="molecule type" value="Genomic_DNA"/>
</dbReference>
<comment type="caution">
    <text evidence="1">The sequence shown here is derived from an EMBL/GenBank/DDBJ whole genome shotgun (WGS) entry which is preliminary data.</text>
</comment>